<sequence length="600" mass="69716">MDNVNTIKNREDIPERYKWNIKKVYENNEEFEKYFKMLKEIAPKLKEYQGKLNDSNKLLEYLKLDEKVSRLAEKLYVYAHCKLDENTANTTQQAIKSNIEGYFAELGNYKAFFVPELLSLDENAVLDGIKKAEELKIYEFYIKDILKLKPHVLGKEQEELLALVSDCMQSPENIFSMLTNADITFPNIKDENNNEVPLTEENYSIYIRSKNREVRKQAFNALFTTYAKYKNTIAASLSGSVKNFVFNSKIRKYKSALESSLKPNNIPLEVYDNTIDTVNKNLSSLHRYVRIKKKLLNLEDIHMYDLYVPIIDTPDSNIEFQEGVNLALEGLKVLGEDYLEIFKKGINDGWIDIYENKGKRGGAYSSGCYDTMPYILLNYNNKLNDVSTLVHEMGHSIHSYYSRKTQPYIYADYTLFCAEVASTTNECLLINYLIEKEQDKNKKLFLINQQLEQIRTTVFRQVMFAEFEKIIHEKIETGNALTSSDLCGIWHDLNIKYFGPDMVIDEEIDIEWARIPHFYWDFYVYQYATGYAAANSFAENILTEGKTAAENYKNFLKSGGSDYPINLLKKAGVDMTTPKPLEDTINRFNELLDMLENIDM</sequence>
<dbReference type="GO" id="GO:0046872">
    <property type="term" value="F:metal ion binding"/>
    <property type="evidence" value="ECO:0007669"/>
    <property type="project" value="UniProtKB-UniRule"/>
</dbReference>
<comment type="caution">
    <text evidence="9">The sequence shown here is derived from an EMBL/GenBank/DDBJ whole genome shotgun (WGS) entry which is preliminary data.</text>
</comment>
<keyword evidence="2 6" id="KW-0479">Metal-binding</keyword>
<comment type="similarity">
    <text evidence="6">Belongs to the peptidase M3B family.</text>
</comment>
<dbReference type="NCBIfam" id="TIGR00181">
    <property type="entry name" value="pepF"/>
    <property type="match status" value="1"/>
</dbReference>
<evidence type="ECO:0000259" key="7">
    <source>
        <dbReference type="Pfam" id="PF01432"/>
    </source>
</evidence>
<dbReference type="GO" id="GO:0006508">
    <property type="term" value="P:proteolysis"/>
    <property type="evidence" value="ECO:0007669"/>
    <property type="project" value="UniProtKB-KW"/>
</dbReference>
<dbReference type="OrthoDB" id="9766487at2"/>
<dbReference type="SUPFAM" id="SSF55486">
    <property type="entry name" value="Metalloproteases ('zincins'), catalytic domain"/>
    <property type="match status" value="1"/>
</dbReference>
<comment type="cofactor">
    <cofactor evidence="6">
        <name>Zn(2+)</name>
        <dbReference type="ChEBI" id="CHEBI:29105"/>
    </cofactor>
    <text evidence="6">Binds 1 zinc ion.</text>
</comment>
<evidence type="ECO:0000313" key="10">
    <source>
        <dbReference type="Proteomes" id="UP000175744"/>
    </source>
</evidence>
<dbReference type="AlphaFoldDB" id="A0A1E8EXQ8"/>
<evidence type="ECO:0000259" key="8">
    <source>
        <dbReference type="Pfam" id="PF08439"/>
    </source>
</evidence>
<comment type="function">
    <text evidence="6">Has oligopeptidase activity and degrades a variety of small bioactive peptides.</text>
</comment>
<dbReference type="RefSeq" id="WP_070110612.1">
    <property type="nucleotide sequence ID" value="NZ_LZFO01000024.1"/>
</dbReference>
<dbReference type="Gene3D" id="1.10.287.830">
    <property type="entry name" value="putative peptidase helix hairpin domain like"/>
    <property type="match status" value="1"/>
</dbReference>
<dbReference type="InterPro" id="IPR013647">
    <property type="entry name" value="OligopepF_N_dom"/>
</dbReference>
<gene>
    <name evidence="9" type="primary">pepF1</name>
    <name evidence="9" type="ORF">CLOACE_16410</name>
</gene>
<dbReference type="Pfam" id="PF08439">
    <property type="entry name" value="Peptidase_M3_N"/>
    <property type="match status" value="1"/>
</dbReference>
<dbReference type="PANTHER" id="PTHR11804">
    <property type="entry name" value="PROTEASE M3 THIMET OLIGOPEPTIDASE-RELATED"/>
    <property type="match status" value="1"/>
</dbReference>
<dbReference type="CDD" id="cd09608">
    <property type="entry name" value="M3B_PepF"/>
    <property type="match status" value="1"/>
</dbReference>
<evidence type="ECO:0000256" key="4">
    <source>
        <dbReference type="ARBA" id="ARBA00022833"/>
    </source>
</evidence>
<feature type="domain" description="Oligopeptidase F N-terminal" evidence="8">
    <location>
        <begin position="116"/>
        <end position="185"/>
    </location>
</feature>
<dbReference type="STRING" id="1121290.CLAOCE_16410"/>
<evidence type="ECO:0000313" key="9">
    <source>
        <dbReference type="EMBL" id="OFI05558.1"/>
    </source>
</evidence>
<evidence type="ECO:0000256" key="1">
    <source>
        <dbReference type="ARBA" id="ARBA00022670"/>
    </source>
</evidence>
<dbReference type="Pfam" id="PF01432">
    <property type="entry name" value="Peptidase_M3"/>
    <property type="match status" value="1"/>
</dbReference>
<keyword evidence="10" id="KW-1185">Reference proteome</keyword>
<keyword evidence="3 6" id="KW-0378">Hydrolase</keyword>
<dbReference type="EC" id="3.4.24.-" evidence="6"/>
<organism evidence="9 10">
    <name type="scientific">Clostridium acetireducens DSM 10703</name>
    <dbReference type="NCBI Taxonomy" id="1121290"/>
    <lineage>
        <taxon>Bacteria</taxon>
        <taxon>Bacillati</taxon>
        <taxon>Bacillota</taxon>
        <taxon>Clostridia</taxon>
        <taxon>Eubacteriales</taxon>
        <taxon>Clostridiaceae</taxon>
        <taxon>Clostridium</taxon>
    </lineage>
</organism>
<dbReference type="InterPro" id="IPR045090">
    <property type="entry name" value="Pept_M3A_M3B"/>
</dbReference>
<protein>
    <recommendedName>
        <fullName evidence="6">Oligopeptidase F</fullName>
        <ecNumber evidence="6">3.4.24.-</ecNumber>
    </recommendedName>
</protein>
<dbReference type="PATRIC" id="fig|1121290.3.peg.1630"/>
<dbReference type="GO" id="GO:0004222">
    <property type="term" value="F:metalloendopeptidase activity"/>
    <property type="evidence" value="ECO:0007669"/>
    <property type="project" value="UniProtKB-UniRule"/>
</dbReference>
<dbReference type="InterPro" id="IPR042088">
    <property type="entry name" value="OligoPept_F_C"/>
</dbReference>
<dbReference type="Proteomes" id="UP000175744">
    <property type="component" value="Unassembled WGS sequence"/>
</dbReference>
<proteinExistence type="inferred from homology"/>
<keyword evidence="5 6" id="KW-0482">Metalloprotease</keyword>
<name>A0A1E8EXQ8_9CLOT</name>
<dbReference type="InterPro" id="IPR001567">
    <property type="entry name" value="Pept_M3A_M3B_dom"/>
</dbReference>
<reference evidence="9 10" key="1">
    <citation type="submission" date="2016-06" db="EMBL/GenBank/DDBJ databases">
        <title>Genome sequence of Clostridium acetireducens DSM 10703.</title>
        <authorList>
            <person name="Poehlein A."/>
            <person name="Fluechter S."/>
            <person name="Duerre P."/>
            <person name="Daniel R."/>
        </authorList>
    </citation>
    <scope>NUCLEOTIDE SEQUENCE [LARGE SCALE GENOMIC DNA]</scope>
    <source>
        <strain evidence="9 10">DSM 10703</strain>
    </source>
</reference>
<keyword evidence="1 6" id="KW-0645">Protease</keyword>
<accession>A0A1E8EXQ8</accession>
<dbReference type="Gene3D" id="1.10.1370.20">
    <property type="entry name" value="Oligoendopeptidase f, C-terminal domain"/>
    <property type="match status" value="1"/>
</dbReference>
<dbReference type="GO" id="GO:0006518">
    <property type="term" value="P:peptide metabolic process"/>
    <property type="evidence" value="ECO:0007669"/>
    <property type="project" value="TreeGrafter"/>
</dbReference>
<dbReference type="EMBL" id="LZFO01000024">
    <property type="protein sequence ID" value="OFI05558.1"/>
    <property type="molecule type" value="Genomic_DNA"/>
</dbReference>
<dbReference type="PANTHER" id="PTHR11804:SF84">
    <property type="entry name" value="SACCHAROLYSIN"/>
    <property type="match status" value="1"/>
</dbReference>
<evidence type="ECO:0000256" key="5">
    <source>
        <dbReference type="ARBA" id="ARBA00023049"/>
    </source>
</evidence>
<dbReference type="Gene3D" id="1.20.140.70">
    <property type="entry name" value="Oligopeptidase f, N-terminal domain"/>
    <property type="match status" value="1"/>
</dbReference>
<evidence type="ECO:0000256" key="6">
    <source>
        <dbReference type="RuleBase" id="RU368091"/>
    </source>
</evidence>
<evidence type="ECO:0000256" key="2">
    <source>
        <dbReference type="ARBA" id="ARBA00022723"/>
    </source>
</evidence>
<evidence type="ECO:0000256" key="3">
    <source>
        <dbReference type="ARBA" id="ARBA00022801"/>
    </source>
</evidence>
<dbReference type="InterPro" id="IPR004438">
    <property type="entry name" value="Peptidase_M3B"/>
</dbReference>
<keyword evidence="4 6" id="KW-0862">Zinc</keyword>
<feature type="domain" description="Peptidase M3A/M3B catalytic" evidence="7">
    <location>
        <begin position="206"/>
        <end position="585"/>
    </location>
</feature>